<feature type="domain" description="Acyl-CoA dehydrogenase/oxidase N-terminal" evidence="8">
    <location>
        <begin position="22"/>
        <end position="126"/>
    </location>
</feature>
<dbReference type="SUPFAM" id="SSF56645">
    <property type="entry name" value="Acyl-CoA dehydrogenase NM domain-like"/>
    <property type="match status" value="1"/>
</dbReference>
<evidence type="ECO:0000259" key="8">
    <source>
        <dbReference type="Pfam" id="PF02771"/>
    </source>
</evidence>
<name>A0A1S1PEV8_9ACTN</name>
<evidence type="ECO:0000256" key="6">
    <source>
        <dbReference type="SAM" id="MobiDB-lite"/>
    </source>
</evidence>
<dbReference type="OrthoDB" id="8677713at2"/>
<dbReference type="Gene3D" id="1.10.540.10">
    <property type="entry name" value="Acyl-CoA dehydrogenase/oxidase, N-terminal domain"/>
    <property type="match status" value="1"/>
</dbReference>
<dbReference type="RefSeq" id="WP_071067136.1">
    <property type="nucleotide sequence ID" value="NZ_MAXA01000279.1"/>
</dbReference>
<feature type="region of interest" description="Disordered" evidence="6">
    <location>
        <begin position="1"/>
        <end position="20"/>
    </location>
</feature>
<keyword evidence="4" id="KW-0274">FAD</keyword>
<dbReference type="Gene3D" id="2.40.110.10">
    <property type="entry name" value="Butyryl-CoA Dehydrogenase, subunit A, domain 2"/>
    <property type="match status" value="1"/>
</dbReference>
<dbReference type="InterPro" id="IPR013786">
    <property type="entry name" value="AcylCoA_DH/ox_N"/>
</dbReference>
<sequence length="397" mass="40533">MSAGPGTAGAAGASTPQDVDDLRELHRELRDVARDMLRKTAGRTGDDEAPVPVDWSLLAGSGWLGLEVPEELDGAGATFAEVAVVLHEIGRAAASSGYLGSAVLGVGALRLLEPGAGRDELLAAVAAGEQRLAVALPAGDDVTIPFHVRPATPGDAPGAGGGARVDGTAGFVLDAAEADQLLLVALDPTGVPVVVRVRPDDPGVTVTGQPVVDETRSLGAVTVDGAVVDAGSVWQFGTDPQESVRRLLDRAALAVACDCLGLAEAMLEATVDYAGTRRQFGRPIGSFQAVKHACADMFVRISVGRELLAAGVAAVASDDPQAGVAVSRAKSYVCVAAVDVAGRAMQLHGGIGYTWEGGVHVYLKRALLGRALFGAPAAHRARLAARFAEPADDPLTE</sequence>
<feature type="domain" description="Acyl-CoA dehydrogenase/oxidase C-terminal" evidence="7">
    <location>
        <begin position="245"/>
        <end position="386"/>
    </location>
</feature>
<dbReference type="GO" id="GO:0050660">
    <property type="term" value="F:flavin adenine dinucleotide binding"/>
    <property type="evidence" value="ECO:0007669"/>
    <property type="project" value="InterPro"/>
</dbReference>
<evidence type="ECO:0000256" key="3">
    <source>
        <dbReference type="ARBA" id="ARBA00022630"/>
    </source>
</evidence>
<evidence type="ECO:0000256" key="4">
    <source>
        <dbReference type="ARBA" id="ARBA00022827"/>
    </source>
</evidence>
<protein>
    <submittedName>
        <fullName evidence="9">Acyl-CoA dehydrogenase</fullName>
    </submittedName>
</protein>
<comment type="cofactor">
    <cofactor evidence="1">
        <name>FAD</name>
        <dbReference type="ChEBI" id="CHEBI:57692"/>
    </cofactor>
</comment>
<dbReference type="GO" id="GO:0003995">
    <property type="term" value="F:acyl-CoA dehydrogenase activity"/>
    <property type="evidence" value="ECO:0007669"/>
    <property type="project" value="TreeGrafter"/>
</dbReference>
<evidence type="ECO:0000313" key="10">
    <source>
        <dbReference type="Proteomes" id="UP000179769"/>
    </source>
</evidence>
<keyword evidence="10" id="KW-1185">Reference proteome</keyword>
<dbReference type="Pfam" id="PF00441">
    <property type="entry name" value="Acyl-CoA_dh_1"/>
    <property type="match status" value="1"/>
</dbReference>
<dbReference type="Pfam" id="PF02771">
    <property type="entry name" value="Acyl-CoA_dh_N"/>
    <property type="match status" value="1"/>
</dbReference>
<evidence type="ECO:0000256" key="2">
    <source>
        <dbReference type="ARBA" id="ARBA00009347"/>
    </source>
</evidence>
<dbReference type="InterPro" id="IPR009075">
    <property type="entry name" value="AcylCo_DH/oxidase_C"/>
</dbReference>
<dbReference type="AlphaFoldDB" id="A0A1S1PEV8"/>
<proteinExistence type="inferred from homology"/>
<evidence type="ECO:0000256" key="5">
    <source>
        <dbReference type="ARBA" id="ARBA00023002"/>
    </source>
</evidence>
<evidence type="ECO:0000259" key="7">
    <source>
        <dbReference type="Pfam" id="PF00441"/>
    </source>
</evidence>
<dbReference type="Gene3D" id="1.20.140.10">
    <property type="entry name" value="Butyryl-CoA Dehydrogenase, subunit A, domain 3"/>
    <property type="match status" value="1"/>
</dbReference>
<organism evidence="9 10">
    <name type="scientific">Parafrankia soli</name>
    <dbReference type="NCBI Taxonomy" id="2599596"/>
    <lineage>
        <taxon>Bacteria</taxon>
        <taxon>Bacillati</taxon>
        <taxon>Actinomycetota</taxon>
        <taxon>Actinomycetes</taxon>
        <taxon>Frankiales</taxon>
        <taxon>Frankiaceae</taxon>
        <taxon>Parafrankia</taxon>
    </lineage>
</organism>
<dbReference type="Proteomes" id="UP000179769">
    <property type="component" value="Unassembled WGS sequence"/>
</dbReference>
<dbReference type="EMBL" id="MAXA01000279">
    <property type="protein sequence ID" value="OHV19669.1"/>
    <property type="molecule type" value="Genomic_DNA"/>
</dbReference>
<dbReference type="PANTHER" id="PTHR43884:SF20">
    <property type="entry name" value="ACYL-COA DEHYDROGENASE FADE28"/>
    <property type="match status" value="1"/>
</dbReference>
<dbReference type="InterPro" id="IPR009100">
    <property type="entry name" value="AcylCoA_DH/oxidase_NM_dom_sf"/>
</dbReference>
<keyword evidence="3" id="KW-0285">Flavoprotein</keyword>
<keyword evidence="5" id="KW-0560">Oxidoreductase</keyword>
<dbReference type="SUPFAM" id="SSF47203">
    <property type="entry name" value="Acyl-CoA dehydrogenase C-terminal domain-like"/>
    <property type="match status" value="1"/>
</dbReference>
<dbReference type="PANTHER" id="PTHR43884">
    <property type="entry name" value="ACYL-COA DEHYDROGENASE"/>
    <property type="match status" value="1"/>
</dbReference>
<dbReference type="InterPro" id="IPR036250">
    <property type="entry name" value="AcylCo_DH-like_C"/>
</dbReference>
<accession>A0A1S1PEV8</accession>
<gene>
    <name evidence="9" type="ORF">BBK14_09195</name>
</gene>
<evidence type="ECO:0000256" key="1">
    <source>
        <dbReference type="ARBA" id="ARBA00001974"/>
    </source>
</evidence>
<evidence type="ECO:0000313" key="9">
    <source>
        <dbReference type="EMBL" id="OHV19669.1"/>
    </source>
</evidence>
<feature type="compositionally biased region" description="Low complexity" evidence="6">
    <location>
        <begin position="1"/>
        <end position="16"/>
    </location>
</feature>
<reference evidence="10" key="1">
    <citation type="submission" date="2016-07" db="EMBL/GenBank/DDBJ databases">
        <title>Frankia sp. NRRL B-16219 Genome sequencing.</title>
        <authorList>
            <person name="Ghodhbane-Gtari F."/>
            <person name="Swanson E."/>
            <person name="Gueddou A."/>
            <person name="Louati M."/>
            <person name="Nouioui I."/>
            <person name="Hezbri K."/>
            <person name="Abebe-Akele F."/>
            <person name="Simpson S."/>
            <person name="Morris K."/>
            <person name="Thomas K."/>
            <person name="Gtari M."/>
            <person name="Tisa L.S."/>
        </authorList>
    </citation>
    <scope>NUCLEOTIDE SEQUENCE [LARGE SCALE GENOMIC DNA]</scope>
    <source>
        <strain evidence="10">NRRL B-16219</strain>
    </source>
</reference>
<dbReference type="InterPro" id="IPR037069">
    <property type="entry name" value="AcylCoA_DH/ox_N_sf"/>
</dbReference>
<comment type="similarity">
    <text evidence="2">Belongs to the acyl-CoA dehydrogenase family.</text>
</comment>
<dbReference type="InterPro" id="IPR046373">
    <property type="entry name" value="Acyl-CoA_Oxase/DH_mid-dom_sf"/>
</dbReference>
<comment type="caution">
    <text evidence="9">The sequence shown here is derived from an EMBL/GenBank/DDBJ whole genome shotgun (WGS) entry which is preliminary data.</text>
</comment>